<name>A0A022QAT5_ERYGU</name>
<evidence type="ECO:0000256" key="3">
    <source>
        <dbReference type="ARBA" id="ARBA00022833"/>
    </source>
</evidence>
<proteinExistence type="predicted"/>
<dbReference type="GO" id="GO:0061630">
    <property type="term" value="F:ubiquitin protein ligase activity"/>
    <property type="evidence" value="ECO:0000318"/>
    <property type="project" value="GO_Central"/>
</dbReference>
<dbReference type="InterPro" id="IPR001841">
    <property type="entry name" value="Znf_RING"/>
</dbReference>
<dbReference type="EMBL" id="KI631864">
    <property type="protein sequence ID" value="EYU25787.1"/>
    <property type="molecule type" value="Genomic_DNA"/>
</dbReference>
<evidence type="ECO:0000256" key="4">
    <source>
        <dbReference type="PROSITE-ProRule" id="PRU00175"/>
    </source>
</evidence>
<dbReference type="SUPFAM" id="SSF57850">
    <property type="entry name" value="RING/U-box"/>
    <property type="match status" value="1"/>
</dbReference>
<dbReference type="Gene3D" id="3.30.40.10">
    <property type="entry name" value="Zinc/RING finger domain, C3HC4 (zinc finger)"/>
    <property type="match status" value="1"/>
</dbReference>
<evidence type="ECO:0000256" key="2">
    <source>
        <dbReference type="ARBA" id="ARBA00022771"/>
    </source>
</evidence>
<dbReference type="InterPro" id="IPR013083">
    <property type="entry name" value="Znf_RING/FYVE/PHD"/>
</dbReference>
<dbReference type="GO" id="GO:0008270">
    <property type="term" value="F:zinc ion binding"/>
    <property type="evidence" value="ECO:0007669"/>
    <property type="project" value="UniProtKB-KW"/>
</dbReference>
<dbReference type="SMART" id="SM00184">
    <property type="entry name" value="RING"/>
    <property type="match status" value="1"/>
</dbReference>
<dbReference type="GO" id="GO:0016567">
    <property type="term" value="P:protein ubiquitination"/>
    <property type="evidence" value="ECO:0000318"/>
    <property type="project" value="GO_Central"/>
</dbReference>
<dbReference type="PANTHER" id="PTHR45969:SF11">
    <property type="entry name" value="RING_U-BOX SUPERFAMILY PROTEIN"/>
    <property type="match status" value="1"/>
</dbReference>
<dbReference type="AlphaFoldDB" id="A0A022QAT5"/>
<dbReference type="OrthoDB" id="8062037at2759"/>
<dbReference type="PROSITE" id="PS50089">
    <property type="entry name" value="ZF_RING_2"/>
    <property type="match status" value="1"/>
</dbReference>
<dbReference type="PhylomeDB" id="A0A022QAT5"/>
<organism evidence="6 7">
    <name type="scientific">Erythranthe guttata</name>
    <name type="common">Yellow monkey flower</name>
    <name type="synonym">Mimulus guttatus</name>
    <dbReference type="NCBI Taxonomy" id="4155"/>
    <lineage>
        <taxon>Eukaryota</taxon>
        <taxon>Viridiplantae</taxon>
        <taxon>Streptophyta</taxon>
        <taxon>Embryophyta</taxon>
        <taxon>Tracheophyta</taxon>
        <taxon>Spermatophyta</taxon>
        <taxon>Magnoliopsida</taxon>
        <taxon>eudicotyledons</taxon>
        <taxon>Gunneridae</taxon>
        <taxon>Pentapetalae</taxon>
        <taxon>asterids</taxon>
        <taxon>lamiids</taxon>
        <taxon>Lamiales</taxon>
        <taxon>Phrymaceae</taxon>
        <taxon>Erythranthe</taxon>
    </lineage>
</organism>
<sequence length="173" mass="18705">MDHQFVLCKAALLFAVTRWLLSFALDLLTASVGFFSSDSNSNSNSNSNRCSSSSSAAAANLRLVRESLTLTTIGEIEHRRGTAECGGGGGDSSCAVCLDGLRKSSQVWELSNCCHVFHKHCLERWLAYDSRLTCPLCRASLIAVSPLPPPASPPPPSWAVERMLYLFGDDLLP</sequence>
<protein>
    <recommendedName>
        <fullName evidence="5">RING-type domain-containing protein</fullName>
    </recommendedName>
</protein>
<reference evidence="6 7" key="1">
    <citation type="journal article" date="2013" name="Proc. Natl. Acad. Sci. U.S.A.">
        <title>Fine-scale variation in meiotic recombination in Mimulus inferred from population shotgun sequencing.</title>
        <authorList>
            <person name="Hellsten U."/>
            <person name="Wright K.M."/>
            <person name="Jenkins J."/>
            <person name="Shu S."/>
            <person name="Yuan Y."/>
            <person name="Wessler S.R."/>
            <person name="Schmutz J."/>
            <person name="Willis J.H."/>
            <person name="Rokhsar D.S."/>
        </authorList>
    </citation>
    <scope>NUCLEOTIDE SEQUENCE [LARGE SCALE GENOMIC DNA]</scope>
    <source>
        <strain evidence="7">cv. DUN x IM62</strain>
    </source>
</reference>
<keyword evidence="7" id="KW-1185">Reference proteome</keyword>
<dbReference type="InterPro" id="IPR011016">
    <property type="entry name" value="Znf_RING-CH"/>
</dbReference>
<keyword evidence="3" id="KW-0862">Zinc</keyword>
<accession>A0A022QAT5</accession>
<keyword evidence="2 4" id="KW-0863">Zinc-finger</keyword>
<gene>
    <name evidence="6" type="ORF">MIMGU_mgv1a014930mg</name>
</gene>
<evidence type="ECO:0000256" key="1">
    <source>
        <dbReference type="ARBA" id="ARBA00022723"/>
    </source>
</evidence>
<dbReference type="Proteomes" id="UP000030748">
    <property type="component" value="Unassembled WGS sequence"/>
</dbReference>
<dbReference type="SMART" id="SM00744">
    <property type="entry name" value="RINGv"/>
    <property type="match status" value="1"/>
</dbReference>
<dbReference type="KEGG" id="egt:105970806"/>
<evidence type="ECO:0000259" key="5">
    <source>
        <dbReference type="PROSITE" id="PS50089"/>
    </source>
</evidence>
<dbReference type="eggNOG" id="KOG0800">
    <property type="taxonomic scope" value="Eukaryota"/>
</dbReference>
<keyword evidence="1" id="KW-0479">Metal-binding</keyword>
<dbReference type="Pfam" id="PF13639">
    <property type="entry name" value="zf-RING_2"/>
    <property type="match status" value="1"/>
</dbReference>
<evidence type="ECO:0000313" key="7">
    <source>
        <dbReference type="Proteomes" id="UP000030748"/>
    </source>
</evidence>
<feature type="domain" description="RING-type" evidence="5">
    <location>
        <begin position="94"/>
        <end position="138"/>
    </location>
</feature>
<dbReference type="PANTHER" id="PTHR45969">
    <property type="entry name" value="RING ZINC FINGER PROTEIN-RELATED"/>
    <property type="match status" value="1"/>
</dbReference>
<evidence type="ECO:0000313" key="6">
    <source>
        <dbReference type="EMBL" id="EYU25787.1"/>
    </source>
</evidence>